<dbReference type="CDD" id="cd06225">
    <property type="entry name" value="HAMP"/>
    <property type="match status" value="1"/>
</dbReference>
<comment type="similarity">
    <text evidence="3">Belongs to the methyl-accepting chemotaxis (MCP) protein family.</text>
</comment>
<sequence>MECKYMARISFKLKLLLMSALLIITTVVAAFFSSQYVISDYISSSDRRNIESQINSVKALVSRSINSDIRLANSSNFGLNEVKATIEKTGFYDVYKIAFNMLIDKNGALGDKEKAKPYLELAKQAQEHKTIVSDVFLKDKKPMVTITVGQGNGNANIFFVDLSAMQSLLSEMTVEGSSWKLADSEGNLIFSNTPDRDNLLPTSMEIKVGAKLWQLTGYIDPLVIQKNTQALIHQIIIILIIVSAIILPLALITINRLFKPVLLLRSLITELSNGSGDLTQRLNVTSDDELGDMAKGIDKFIEHLQQLLIKIQASTHNIASEIKELESQTLENNSSLSSFKNQVDRSVSSILEMAESANTVSADASNTAEQTALTNQEATASIKVVQEASQSVQALSSSIDKTSHSVTQMTEYADNIERVLSEITGIAEQTNLLALNAAIEAARAGEQGRGFAVVADEVRALASRTHKSTEEIVAMLAQLKNGTQQVVAQMSTTQESCSKASDATTRVVNSLDSMVQSIDVINSLVEQIASSAHDQRQIGESVQQTMHEISETVARLSRNSESTSGSTQHLTQSNSELLSIVGQFKIN</sequence>
<proteinExistence type="inferred from homology"/>
<dbReference type="GO" id="GO:0007165">
    <property type="term" value="P:signal transduction"/>
    <property type="evidence" value="ECO:0007669"/>
    <property type="project" value="UniProtKB-KW"/>
</dbReference>
<dbReference type="GO" id="GO:0016020">
    <property type="term" value="C:membrane"/>
    <property type="evidence" value="ECO:0007669"/>
    <property type="project" value="UniProtKB-SubCell"/>
</dbReference>
<dbReference type="PANTHER" id="PTHR32089:SF55">
    <property type="entry name" value="METHYL ACCEPTING SENSORY TRANSDUCER WITH CACHE_2 SMALL MOLECULE BINDING DOMAIN"/>
    <property type="match status" value="1"/>
</dbReference>
<reference evidence="8 9" key="1">
    <citation type="submission" date="2018-11" db="EMBL/GenBank/DDBJ databases">
        <title>Vibrio LJC006 sp. nov., isolated from seawater during the bloom of the enteromorpha.</title>
        <authorList>
            <person name="Liang J."/>
        </authorList>
    </citation>
    <scope>NUCLEOTIDE SEQUENCE [LARGE SCALE GENOMIC DNA]</scope>
    <source>
        <strain evidence="8 9">LJC006</strain>
    </source>
</reference>
<dbReference type="PROSITE" id="PS50885">
    <property type="entry name" value="HAMP"/>
    <property type="match status" value="1"/>
</dbReference>
<feature type="domain" description="HAMP" evidence="7">
    <location>
        <begin position="255"/>
        <end position="309"/>
    </location>
</feature>
<dbReference type="Pfam" id="PF00015">
    <property type="entry name" value="MCPsignal"/>
    <property type="match status" value="1"/>
</dbReference>
<feature type="domain" description="Methyl-accepting transducer" evidence="6">
    <location>
        <begin position="314"/>
        <end position="550"/>
    </location>
</feature>
<keyword evidence="9" id="KW-1185">Reference proteome</keyword>
<comment type="subcellular location">
    <subcellularLocation>
        <location evidence="1">Membrane</location>
    </subcellularLocation>
</comment>
<dbReference type="EMBL" id="RJVQ01000001">
    <property type="protein sequence ID" value="RQW64628.1"/>
    <property type="molecule type" value="Genomic_DNA"/>
</dbReference>
<dbReference type="SMART" id="SM00304">
    <property type="entry name" value="HAMP"/>
    <property type="match status" value="1"/>
</dbReference>
<dbReference type="CDD" id="cd11386">
    <property type="entry name" value="MCP_signal"/>
    <property type="match status" value="1"/>
</dbReference>
<comment type="caution">
    <text evidence="8">The sequence shown here is derived from an EMBL/GenBank/DDBJ whole genome shotgun (WGS) entry which is preliminary data.</text>
</comment>
<dbReference type="FunFam" id="1.10.287.950:FF:000001">
    <property type="entry name" value="Methyl-accepting chemotaxis sensory transducer"/>
    <property type="match status" value="1"/>
</dbReference>
<dbReference type="PROSITE" id="PS50111">
    <property type="entry name" value="CHEMOTAXIS_TRANSDUC_2"/>
    <property type="match status" value="1"/>
</dbReference>
<evidence type="ECO:0000256" key="1">
    <source>
        <dbReference type="ARBA" id="ARBA00004370"/>
    </source>
</evidence>
<protein>
    <submittedName>
        <fullName evidence="8">Methyl-accepting chemotaxis protein</fullName>
    </submittedName>
</protein>
<evidence type="ECO:0000256" key="5">
    <source>
        <dbReference type="SAM" id="Phobius"/>
    </source>
</evidence>
<dbReference type="PANTHER" id="PTHR32089">
    <property type="entry name" value="METHYL-ACCEPTING CHEMOTAXIS PROTEIN MCPB"/>
    <property type="match status" value="1"/>
</dbReference>
<evidence type="ECO:0000256" key="2">
    <source>
        <dbReference type="ARBA" id="ARBA00023224"/>
    </source>
</evidence>
<organism evidence="8 9">
    <name type="scientific">Vibrio viridaestus</name>
    <dbReference type="NCBI Taxonomy" id="2487322"/>
    <lineage>
        <taxon>Bacteria</taxon>
        <taxon>Pseudomonadati</taxon>
        <taxon>Pseudomonadota</taxon>
        <taxon>Gammaproteobacteria</taxon>
        <taxon>Vibrionales</taxon>
        <taxon>Vibrionaceae</taxon>
        <taxon>Vibrio</taxon>
    </lineage>
</organism>
<evidence type="ECO:0000256" key="4">
    <source>
        <dbReference type="PROSITE-ProRule" id="PRU00284"/>
    </source>
</evidence>
<evidence type="ECO:0000256" key="3">
    <source>
        <dbReference type="ARBA" id="ARBA00029447"/>
    </source>
</evidence>
<gene>
    <name evidence="8" type="ORF">EES38_00850</name>
</gene>
<dbReference type="SMART" id="SM00283">
    <property type="entry name" value="MA"/>
    <property type="match status" value="1"/>
</dbReference>
<keyword evidence="5" id="KW-0812">Transmembrane</keyword>
<keyword evidence="5" id="KW-0472">Membrane</keyword>
<dbReference type="Proteomes" id="UP000281112">
    <property type="component" value="Unassembled WGS sequence"/>
</dbReference>
<dbReference type="SUPFAM" id="SSF58104">
    <property type="entry name" value="Methyl-accepting chemotaxis protein (MCP) signaling domain"/>
    <property type="match status" value="1"/>
</dbReference>
<keyword evidence="5" id="KW-1133">Transmembrane helix</keyword>
<evidence type="ECO:0000259" key="7">
    <source>
        <dbReference type="PROSITE" id="PS50885"/>
    </source>
</evidence>
<feature type="transmembrane region" description="Helical" evidence="5">
    <location>
        <begin position="235"/>
        <end position="258"/>
    </location>
</feature>
<evidence type="ECO:0000313" key="8">
    <source>
        <dbReference type="EMBL" id="RQW64628.1"/>
    </source>
</evidence>
<dbReference type="InterPro" id="IPR004089">
    <property type="entry name" value="MCPsignal_dom"/>
</dbReference>
<dbReference type="Gene3D" id="1.10.287.950">
    <property type="entry name" value="Methyl-accepting chemotaxis protein"/>
    <property type="match status" value="1"/>
</dbReference>
<dbReference type="Pfam" id="PF00672">
    <property type="entry name" value="HAMP"/>
    <property type="match status" value="1"/>
</dbReference>
<dbReference type="AlphaFoldDB" id="A0A3N9TJR4"/>
<dbReference type="OrthoDB" id="2489132at2"/>
<dbReference type="InterPro" id="IPR003660">
    <property type="entry name" value="HAMP_dom"/>
</dbReference>
<keyword evidence="2 4" id="KW-0807">Transducer</keyword>
<evidence type="ECO:0000313" key="9">
    <source>
        <dbReference type="Proteomes" id="UP000281112"/>
    </source>
</evidence>
<dbReference type="GO" id="GO:0006935">
    <property type="term" value="P:chemotaxis"/>
    <property type="evidence" value="ECO:0007669"/>
    <property type="project" value="UniProtKB-ARBA"/>
</dbReference>
<evidence type="ECO:0000259" key="6">
    <source>
        <dbReference type="PROSITE" id="PS50111"/>
    </source>
</evidence>
<accession>A0A3N9TJR4</accession>
<name>A0A3N9TJR4_9VIBR</name>